<dbReference type="AlphaFoldDB" id="A0AAD6BRD1"/>
<evidence type="ECO:0000313" key="3">
    <source>
        <dbReference type="Proteomes" id="UP001219934"/>
    </source>
</evidence>
<protein>
    <recommendedName>
        <fullName evidence="1">Tc1-like transposase DDE domain-containing protein</fullName>
    </recommendedName>
</protein>
<proteinExistence type="predicted"/>
<evidence type="ECO:0000313" key="2">
    <source>
        <dbReference type="EMBL" id="KAJ4948457.1"/>
    </source>
</evidence>
<name>A0AAD6BRD1_9TELE</name>
<dbReference type="Gene3D" id="3.30.420.10">
    <property type="entry name" value="Ribonuclease H-like superfamily/Ribonuclease H"/>
    <property type="match status" value="1"/>
</dbReference>
<dbReference type="Pfam" id="PF13358">
    <property type="entry name" value="DDE_3"/>
    <property type="match status" value="1"/>
</dbReference>
<reference evidence="2" key="1">
    <citation type="submission" date="2022-11" db="EMBL/GenBank/DDBJ databases">
        <title>Chromosome-level genome of Pogonophryne albipinna.</title>
        <authorList>
            <person name="Jo E."/>
        </authorList>
    </citation>
    <scope>NUCLEOTIDE SEQUENCE</scope>
    <source>
        <strain evidence="2">SGF0006</strain>
        <tissue evidence="2">Muscle</tissue>
    </source>
</reference>
<gene>
    <name evidence="2" type="ORF">JOQ06_019991</name>
</gene>
<evidence type="ECO:0000259" key="1">
    <source>
        <dbReference type="Pfam" id="PF13358"/>
    </source>
</evidence>
<comment type="caution">
    <text evidence="2">The sequence shown here is derived from an EMBL/GenBank/DDBJ whole genome shotgun (WGS) entry which is preliminary data.</text>
</comment>
<feature type="domain" description="Tc1-like transposase DDE" evidence="1">
    <location>
        <begin position="40"/>
        <end position="83"/>
    </location>
</feature>
<dbReference type="InterPro" id="IPR036397">
    <property type="entry name" value="RNaseH_sf"/>
</dbReference>
<organism evidence="2 3">
    <name type="scientific">Pogonophryne albipinna</name>
    <dbReference type="NCBI Taxonomy" id="1090488"/>
    <lineage>
        <taxon>Eukaryota</taxon>
        <taxon>Metazoa</taxon>
        <taxon>Chordata</taxon>
        <taxon>Craniata</taxon>
        <taxon>Vertebrata</taxon>
        <taxon>Euteleostomi</taxon>
        <taxon>Actinopterygii</taxon>
        <taxon>Neopterygii</taxon>
        <taxon>Teleostei</taxon>
        <taxon>Neoteleostei</taxon>
        <taxon>Acanthomorphata</taxon>
        <taxon>Eupercaria</taxon>
        <taxon>Perciformes</taxon>
        <taxon>Notothenioidei</taxon>
        <taxon>Pogonophryne</taxon>
    </lineage>
</organism>
<dbReference type="EMBL" id="JAPTMU010000001">
    <property type="protein sequence ID" value="KAJ4948457.1"/>
    <property type="molecule type" value="Genomic_DNA"/>
</dbReference>
<dbReference type="Proteomes" id="UP001219934">
    <property type="component" value="Unassembled WGS sequence"/>
</dbReference>
<accession>A0AAD6BRD1</accession>
<dbReference type="GO" id="GO:0003676">
    <property type="term" value="F:nucleic acid binding"/>
    <property type="evidence" value="ECO:0007669"/>
    <property type="project" value="InterPro"/>
</dbReference>
<sequence>MDKRKDVSDFDKGQIVKARRLGQSISKTAALVGCSSGLFQQVEEHQNELKVLTLPPNSPDLNPVEHLWDVLDKQVRSMEAPPRNLQDIKDLLLMCWCQTPQHTFRDLLGSMDLVVRAVFV</sequence>
<dbReference type="InterPro" id="IPR038717">
    <property type="entry name" value="Tc1-like_DDE_dom"/>
</dbReference>
<keyword evidence="3" id="KW-1185">Reference proteome</keyword>